<evidence type="ECO:0000313" key="3">
    <source>
        <dbReference type="Proteomes" id="UP001420932"/>
    </source>
</evidence>
<comment type="caution">
    <text evidence="2">The sequence shown here is derived from an EMBL/GenBank/DDBJ whole genome shotgun (WGS) entry which is preliminary data.</text>
</comment>
<dbReference type="Proteomes" id="UP001420932">
    <property type="component" value="Unassembled WGS sequence"/>
</dbReference>
<keyword evidence="3" id="KW-1185">Reference proteome</keyword>
<evidence type="ECO:0000313" key="2">
    <source>
        <dbReference type="EMBL" id="KAK9106866.1"/>
    </source>
</evidence>
<protein>
    <submittedName>
        <fullName evidence="2">Uncharacterized protein</fullName>
    </submittedName>
</protein>
<reference evidence="2 3" key="1">
    <citation type="submission" date="2024-01" db="EMBL/GenBank/DDBJ databases">
        <title>Genome assemblies of Stephania.</title>
        <authorList>
            <person name="Yang L."/>
        </authorList>
    </citation>
    <scope>NUCLEOTIDE SEQUENCE [LARGE SCALE GENOMIC DNA]</scope>
    <source>
        <strain evidence="2">YNDBR</strain>
        <tissue evidence="2">Leaf</tissue>
    </source>
</reference>
<feature type="region of interest" description="Disordered" evidence="1">
    <location>
        <begin position="53"/>
        <end position="78"/>
    </location>
</feature>
<proteinExistence type="predicted"/>
<feature type="compositionally biased region" description="Basic and acidic residues" evidence="1">
    <location>
        <begin position="53"/>
        <end position="65"/>
    </location>
</feature>
<evidence type="ECO:0000256" key="1">
    <source>
        <dbReference type="SAM" id="MobiDB-lite"/>
    </source>
</evidence>
<dbReference type="AlphaFoldDB" id="A0AAP0F7W4"/>
<name>A0AAP0F7W4_9MAGN</name>
<dbReference type="EMBL" id="JBBNAF010000010">
    <property type="protein sequence ID" value="KAK9106866.1"/>
    <property type="molecule type" value="Genomic_DNA"/>
</dbReference>
<organism evidence="2 3">
    <name type="scientific">Stephania yunnanensis</name>
    <dbReference type="NCBI Taxonomy" id="152371"/>
    <lineage>
        <taxon>Eukaryota</taxon>
        <taxon>Viridiplantae</taxon>
        <taxon>Streptophyta</taxon>
        <taxon>Embryophyta</taxon>
        <taxon>Tracheophyta</taxon>
        <taxon>Spermatophyta</taxon>
        <taxon>Magnoliopsida</taxon>
        <taxon>Ranunculales</taxon>
        <taxon>Menispermaceae</taxon>
        <taxon>Menispermoideae</taxon>
        <taxon>Cissampelideae</taxon>
        <taxon>Stephania</taxon>
    </lineage>
</organism>
<sequence length="161" mass="18504">MRAVEDWRGVTASPASVADARLAVRETTRTGLLEGEAAQAVPRWRLASERRREWRPASARRRDLEGEADPDGGDWRVRGGEMVATGDLLWRERHMVETARWWRLEGEADGETMSEMVATGGRGRWWRRRDGGRGKWTMSEMVATGGRGKWWRRRDGGRGRW</sequence>
<accession>A0AAP0F7W4</accession>
<gene>
    <name evidence="2" type="ORF">Syun_022877</name>
</gene>